<dbReference type="InterPro" id="IPR036875">
    <property type="entry name" value="Znf_CCHC_sf"/>
</dbReference>
<feature type="domain" description="CCHC-type" evidence="2">
    <location>
        <begin position="188"/>
        <end position="201"/>
    </location>
</feature>
<dbReference type="PANTHER" id="PTHR46565">
    <property type="entry name" value="COLD SHOCK DOMAIN PROTEIN 2"/>
    <property type="match status" value="1"/>
</dbReference>
<keyword evidence="1" id="KW-0479">Metal-binding</keyword>
<accession>A0AAW2DPD3</accession>
<dbReference type="SMART" id="SM00357">
    <property type="entry name" value="CSP"/>
    <property type="match status" value="1"/>
</dbReference>
<dbReference type="SUPFAM" id="SSF50249">
    <property type="entry name" value="Nucleic acid-binding proteins"/>
    <property type="match status" value="1"/>
</dbReference>
<dbReference type="Gene3D" id="4.10.60.10">
    <property type="entry name" value="Zinc finger, CCHC-type"/>
    <property type="match status" value="1"/>
</dbReference>
<reference evidence="4 5" key="1">
    <citation type="submission" date="2024-01" db="EMBL/GenBank/DDBJ databases">
        <title>A telomere-to-telomere, gap-free genome of sweet tea (Lithocarpus litseifolius).</title>
        <authorList>
            <person name="Zhou J."/>
        </authorList>
    </citation>
    <scope>NUCLEOTIDE SEQUENCE [LARGE SCALE GENOMIC DNA]</scope>
    <source>
        <strain evidence="4">Zhou-2022a</strain>
        <tissue evidence="4">Leaf</tissue>
    </source>
</reference>
<protein>
    <submittedName>
        <fullName evidence="4">Uncharacterized protein</fullName>
    </submittedName>
</protein>
<dbReference type="InterPro" id="IPR011129">
    <property type="entry name" value="CSD"/>
</dbReference>
<feature type="domain" description="CSD" evidence="3">
    <location>
        <begin position="40"/>
        <end position="111"/>
    </location>
</feature>
<evidence type="ECO:0000313" key="5">
    <source>
        <dbReference type="Proteomes" id="UP001459277"/>
    </source>
</evidence>
<proteinExistence type="predicted"/>
<dbReference type="InterPro" id="IPR001878">
    <property type="entry name" value="Znf_CCHC"/>
</dbReference>
<dbReference type="CDD" id="cd04458">
    <property type="entry name" value="CSP_CDS"/>
    <property type="match status" value="1"/>
</dbReference>
<dbReference type="EMBL" id="JAZDWU010000002">
    <property type="protein sequence ID" value="KAL0011989.1"/>
    <property type="molecule type" value="Genomic_DNA"/>
</dbReference>
<sequence>MHLHFTCLLQLNRICEPSLGFTSVESLPSVSPVMTRPYRRWSGTIKWFSNERSYGFIRPINGGEDTFVHYSSVKSDGYIRIRAGTLVKFDVVGGHWCEKRLKAIVTINVTGPGGTLLQDSRRRAINIATGSGNGSTGSNAETRPCFGPFSRWGEMGHIAKYCFLGRKNDIAAAWPGFGQKTWIGVAWCHFCGQLGHLASNCLTVSPRK</sequence>
<name>A0AAW2DPD3_9ROSI</name>
<dbReference type="GO" id="GO:0003676">
    <property type="term" value="F:nucleic acid binding"/>
    <property type="evidence" value="ECO:0007669"/>
    <property type="project" value="InterPro"/>
</dbReference>
<dbReference type="Pfam" id="PF00098">
    <property type="entry name" value="zf-CCHC"/>
    <property type="match status" value="1"/>
</dbReference>
<evidence type="ECO:0000313" key="4">
    <source>
        <dbReference type="EMBL" id="KAL0011989.1"/>
    </source>
</evidence>
<evidence type="ECO:0000259" key="2">
    <source>
        <dbReference type="PROSITE" id="PS50158"/>
    </source>
</evidence>
<evidence type="ECO:0000259" key="3">
    <source>
        <dbReference type="PROSITE" id="PS51857"/>
    </source>
</evidence>
<comment type="caution">
    <text evidence="4">The sequence shown here is derived from an EMBL/GenBank/DDBJ whole genome shotgun (WGS) entry which is preliminary data.</text>
</comment>
<organism evidence="4 5">
    <name type="scientific">Lithocarpus litseifolius</name>
    <dbReference type="NCBI Taxonomy" id="425828"/>
    <lineage>
        <taxon>Eukaryota</taxon>
        <taxon>Viridiplantae</taxon>
        <taxon>Streptophyta</taxon>
        <taxon>Embryophyta</taxon>
        <taxon>Tracheophyta</taxon>
        <taxon>Spermatophyta</taxon>
        <taxon>Magnoliopsida</taxon>
        <taxon>eudicotyledons</taxon>
        <taxon>Gunneridae</taxon>
        <taxon>Pentapetalae</taxon>
        <taxon>rosids</taxon>
        <taxon>fabids</taxon>
        <taxon>Fagales</taxon>
        <taxon>Fagaceae</taxon>
        <taxon>Lithocarpus</taxon>
    </lineage>
</organism>
<keyword evidence="5" id="KW-1185">Reference proteome</keyword>
<dbReference type="InterPro" id="IPR002059">
    <property type="entry name" value="CSP_DNA-bd"/>
</dbReference>
<dbReference type="InterPro" id="IPR012340">
    <property type="entry name" value="NA-bd_OB-fold"/>
</dbReference>
<dbReference type="AlphaFoldDB" id="A0AAW2DPD3"/>
<dbReference type="PROSITE" id="PS51857">
    <property type="entry name" value="CSD_2"/>
    <property type="match status" value="1"/>
</dbReference>
<evidence type="ECO:0000256" key="1">
    <source>
        <dbReference type="PROSITE-ProRule" id="PRU00047"/>
    </source>
</evidence>
<keyword evidence="1" id="KW-0863">Zinc-finger</keyword>
<dbReference type="Gene3D" id="2.40.50.140">
    <property type="entry name" value="Nucleic acid-binding proteins"/>
    <property type="match status" value="1"/>
</dbReference>
<keyword evidence="1" id="KW-0862">Zinc</keyword>
<dbReference type="PROSITE" id="PS50158">
    <property type="entry name" value="ZF_CCHC"/>
    <property type="match status" value="1"/>
</dbReference>
<dbReference type="Proteomes" id="UP001459277">
    <property type="component" value="Unassembled WGS sequence"/>
</dbReference>
<dbReference type="PRINTS" id="PR00050">
    <property type="entry name" value="COLDSHOCK"/>
</dbReference>
<dbReference type="SUPFAM" id="SSF57756">
    <property type="entry name" value="Retrovirus zinc finger-like domains"/>
    <property type="match status" value="1"/>
</dbReference>
<dbReference type="GO" id="GO:0008270">
    <property type="term" value="F:zinc ion binding"/>
    <property type="evidence" value="ECO:0007669"/>
    <property type="project" value="UniProtKB-KW"/>
</dbReference>
<dbReference type="PANTHER" id="PTHR46565:SF16">
    <property type="entry name" value="SHOCK PROTEIN, PUTATIVE-RELATED"/>
    <property type="match status" value="1"/>
</dbReference>
<gene>
    <name evidence="4" type="ORF">SO802_007097</name>
</gene>
<dbReference type="Pfam" id="PF00313">
    <property type="entry name" value="CSD"/>
    <property type="match status" value="1"/>
</dbReference>